<evidence type="ECO:0000313" key="8">
    <source>
        <dbReference type="Proteomes" id="UP000267187"/>
    </source>
</evidence>
<name>A0A3M0A7N1_9GAMM</name>
<gene>
    <name evidence="7" type="ORF">DFR27_2414</name>
</gene>
<accession>A0A3M0A7N1</accession>
<comment type="subcellular location">
    <subcellularLocation>
        <location evidence="1">Cell membrane</location>
        <topology evidence="1">Multi-pass membrane protein</topology>
    </subcellularLocation>
</comment>
<dbReference type="PANTHER" id="PTHR24221">
    <property type="entry name" value="ATP-BINDING CASSETTE SUB-FAMILY B"/>
    <property type="match status" value="1"/>
</dbReference>
<feature type="transmembrane region" description="Helical" evidence="5">
    <location>
        <begin position="157"/>
        <end position="174"/>
    </location>
</feature>
<keyword evidence="4 5" id="KW-0472">Membrane</keyword>
<keyword evidence="2 5" id="KW-0812">Transmembrane</keyword>
<dbReference type="PROSITE" id="PS50929">
    <property type="entry name" value="ABC_TM1F"/>
    <property type="match status" value="1"/>
</dbReference>
<dbReference type="Pfam" id="PF00664">
    <property type="entry name" value="ABC_membrane"/>
    <property type="match status" value="1"/>
</dbReference>
<feature type="transmembrane region" description="Helical" evidence="5">
    <location>
        <begin position="127"/>
        <end position="151"/>
    </location>
</feature>
<keyword evidence="3 5" id="KW-1133">Transmembrane helix</keyword>
<evidence type="ECO:0000256" key="1">
    <source>
        <dbReference type="ARBA" id="ARBA00004651"/>
    </source>
</evidence>
<dbReference type="SUPFAM" id="SSF52540">
    <property type="entry name" value="P-loop containing nucleoside triphosphate hydrolases"/>
    <property type="match status" value="1"/>
</dbReference>
<reference evidence="7 8" key="1">
    <citation type="submission" date="2018-10" db="EMBL/GenBank/DDBJ databases">
        <title>Genomic Encyclopedia of Type Strains, Phase IV (KMG-IV): sequencing the most valuable type-strain genomes for metagenomic binning, comparative biology and taxonomic classification.</title>
        <authorList>
            <person name="Goeker M."/>
        </authorList>
    </citation>
    <scope>NUCLEOTIDE SEQUENCE [LARGE SCALE GENOMIC DNA]</scope>
    <source>
        <strain evidence="7 8">DSM 25080</strain>
    </source>
</reference>
<dbReference type="Proteomes" id="UP000267187">
    <property type="component" value="Unassembled WGS sequence"/>
</dbReference>
<feature type="transmembrane region" description="Helical" evidence="5">
    <location>
        <begin position="20"/>
        <end position="42"/>
    </location>
</feature>
<dbReference type="GO" id="GO:0034040">
    <property type="term" value="F:ATPase-coupled lipid transmembrane transporter activity"/>
    <property type="evidence" value="ECO:0007669"/>
    <property type="project" value="TreeGrafter"/>
</dbReference>
<keyword evidence="8" id="KW-1185">Reference proteome</keyword>
<dbReference type="InterPro" id="IPR027417">
    <property type="entry name" value="P-loop_NTPase"/>
</dbReference>
<organism evidence="7 8">
    <name type="scientific">Umboniibacter marinipuniceus</name>
    <dbReference type="NCBI Taxonomy" id="569599"/>
    <lineage>
        <taxon>Bacteria</taxon>
        <taxon>Pseudomonadati</taxon>
        <taxon>Pseudomonadota</taxon>
        <taxon>Gammaproteobacteria</taxon>
        <taxon>Cellvibrionales</taxon>
        <taxon>Cellvibrionaceae</taxon>
        <taxon>Umboniibacter</taxon>
    </lineage>
</organism>
<dbReference type="Gene3D" id="3.40.50.300">
    <property type="entry name" value="P-loop containing nucleotide triphosphate hydrolases"/>
    <property type="match status" value="1"/>
</dbReference>
<dbReference type="EMBL" id="REFJ01000006">
    <property type="protein sequence ID" value="RMA78475.1"/>
    <property type="molecule type" value="Genomic_DNA"/>
</dbReference>
<dbReference type="PANTHER" id="PTHR24221:SF632">
    <property type="entry name" value="ATP-DEPENDENT LIPID A-CORE FLIPPASE"/>
    <property type="match status" value="1"/>
</dbReference>
<dbReference type="SUPFAM" id="SSF90123">
    <property type="entry name" value="ABC transporter transmembrane region"/>
    <property type="match status" value="1"/>
</dbReference>
<dbReference type="AlphaFoldDB" id="A0A3M0A7N1"/>
<evidence type="ECO:0000256" key="5">
    <source>
        <dbReference type="SAM" id="Phobius"/>
    </source>
</evidence>
<sequence>MSNSLGLGNIGSKKAVVKQVLAPSLLINILSLALPLTILQIYDRILPNQSYGTAALLLGGAFIALTTEAFLRYVRTWLLAASASNTERRTYESVIQSLNKANGKDLGQLGAGGVHEGLKSVSVIKDYYSGGLVSGLIDLPFVVIFLALVWYVGGSLVLIPVIVWFIAGSFVWFASVRAKSYSLEAAENERGRASFLIRIFNLLEGMKKQAAESEVFASFRRINQSKWIAMSKAEQNSAMAQESIQVASMATSVAIVLFGALVVLDGEMTTGGLAACSILSGRAVQPLSALIGLRMRFDSFEVADKTVNELTELSAHNYFAGTKRIESPLQAMRIRDVEFSRHSRSYILDAAFKPGDIVRINHSSSFVRSHALGIISGINYFQKGDLIWNDDVLRNYDYQSFREKCSYVAQRPQLYTGSLLDNLCGFNSDMTEQALAFARALRLDPIISELPEGVETKVGTTLGSPLSLGAIRLVNITAQLSAANRVVVIDSPEKYLDKPSIDAFVKVLQYLASQGAVIIMATDHPEFEAIQTNTVDVVEALEVSV</sequence>
<evidence type="ECO:0000313" key="7">
    <source>
        <dbReference type="EMBL" id="RMA78475.1"/>
    </source>
</evidence>
<dbReference type="RefSeq" id="WP_170150856.1">
    <property type="nucleotide sequence ID" value="NZ_REFJ01000006.1"/>
</dbReference>
<dbReference type="InterPro" id="IPR011527">
    <property type="entry name" value="ABC1_TM_dom"/>
</dbReference>
<dbReference type="Gene3D" id="1.20.1560.10">
    <property type="entry name" value="ABC transporter type 1, transmembrane domain"/>
    <property type="match status" value="1"/>
</dbReference>
<dbReference type="InterPro" id="IPR039421">
    <property type="entry name" value="Type_1_exporter"/>
</dbReference>
<dbReference type="InterPro" id="IPR036640">
    <property type="entry name" value="ABC1_TM_sf"/>
</dbReference>
<comment type="caution">
    <text evidence="7">The sequence shown here is derived from an EMBL/GenBank/DDBJ whole genome shotgun (WGS) entry which is preliminary data.</text>
</comment>
<proteinExistence type="predicted"/>
<feature type="domain" description="ABC transmembrane type-1" evidence="6">
    <location>
        <begin position="24"/>
        <end position="299"/>
    </location>
</feature>
<dbReference type="GO" id="GO:0140359">
    <property type="term" value="F:ABC-type transporter activity"/>
    <property type="evidence" value="ECO:0007669"/>
    <property type="project" value="InterPro"/>
</dbReference>
<protein>
    <submittedName>
        <fullName evidence="7">ABC-type bacteriocin/lantibiotic exporter with double-glycine peptidase domain</fullName>
    </submittedName>
</protein>
<feature type="transmembrane region" description="Helical" evidence="5">
    <location>
        <begin position="54"/>
        <end position="74"/>
    </location>
</feature>
<feature type="transmembrane region" description="Helical" evidence="5">
    <location>
        <begin position="246"/>
        <end position="264"/>
    </location>
</feature>
<dbReference type="GO" id="GO:0005886">
    <property type="term" value="C:plasma membrane"/>
    <property type="evidence" value="ECO:0007669"/>
    <property type="project" value="UniProtKB-SubCell"/>
</dbReference>
<evidence type="ECO:0000256" key="4">
    <source>
        <dbReference type="ARBA" id="ARBA00023136"/>
    </source>
</evidence>
<evidence type="ECO:0000259" key="6">
    <source>
        <dbReference type="PROSITE" id="PS50929"/>
    </source>
</evidence>
<evidence type="ECO:0000256" key="3">
    <source>
        <dbReference type="ARBA" id="ARBA00022989"/>
    </source>
</evidence>
<dbReference type="GO" id="GO:0005524">
    <property type="term" value="F:ATP binding"/>
    <property type="evidence" value="ECO:0007669"/>
    <property type="project" value="InterPro"/>
</dbReference>
<evidence type="ECO:0000256" key="2">
    <source>
        <dbReference type="ARBA" id="ARBA00022692"/>
    </source>
</evidence>